<dbReference type="Pfam" id="PF03080">
    <property type="entry name" value="Neprosin"/>
    <property type="match status" value="1"/>
</dbReference>
<dbReference type="AlphaFoldDB" id="A0A9Q0FRB7"/>
<dbReference type="PANTHER" id="PTHR31589">
    <property type="entry name" value="PROTEIN, PUTATIVE (DUF239)-RELATED-RELATED"/>
    <property type="match status" value="1"/>
</dbReference>
<dbReference type="PROSITE" id="PS52045">
    <property type="entry name" value="NEPROSIN_PEP_CD"/>
    <property type="match status" value="1"/>
</dbReference>
<dbReference type="OrthoDB" id="1858978at2759"/>
<dbReference type="InterPro" id="IPR053168">
    <property type="entry name" value="Glutamic_endopeptidase"/>
</dbReference>
<keyword evidence="1" id="KW-0732">Signal</keyword>
<reference evidence="3" key="1">
    <citation type="submission" date="2022-02" db="EMBL/GenBank/DDBJ databases">
        <authorList>
            <person name="Henning P.M."/>
            <person name="McCubbin A.G."/>
            <person name="Shore J.S."/>
        </authorList>
    </citation>
    <scope>NUCLEOTIDE SEQUENCE</scope>
    <source>
        <strain evidence="3">F60SS</strain>
        <tissue evidence="3">Leaves</tissue>
    </source>
</reference>
<protein>
    <recommendedName>
        <fullName evidence="2">Neprosin PEP catalytic domain-containing protein</fullName>
    </recommendedName>
</protein>
<comment type="caution">
    <text evidence="3">The sequence shown here is derived from an EMBL/GenBank/DDBJ whole genome shotgun (WGS) entry which is preliminary data.</text>
</comment>
<keyword evidence="4" id="KW-1185">Reference proteome</keyword>
<evidence type="ECO:0000256" key="1">
    <source>
        <dbReference type="SAM" id="SignalP"/>
    </source>
</evidence>
<evidence type="ECO:0000313" key="3">
    <source>
        <dbReference type="EMBL" id="KAJ4836359.1"/>
    </source>
</evidence>
<dbReference type="Proteomes" id="UP001141552">
    <property type="component" value="Unassembled WGS sequence"/>
</dbReference>
<dbReference type="InterPro" id="IPR025521">
    <property type="entry name" value="Neprosin_propep"/>
</dbReference>
<reference evidence="3" key="2">
    <citation type="journal article" date="2023" name="Plants (Basel)">
        <title>Annotation of the Turnera subulata (Passifloraceae) Draft Genome Reveals the S-Locus Evolved after the Divergence of Turneroideae from Passifloroideae in a Stepwise Manner.</title>
        <authorList>
            <person name="Henning P.M."/>
            <person name="Roalson E.H."/>
            <person name="Mir W."/>
            <person name="McCubbin A.G."/>
            <person name="Shore J.S."/>
        </authorList>
    </citation>
    <scope>NUCLEOTIDE SEQUENCE</scope>
    <source>
        <strain evidence="3">F60SS</strain>
    </source>
</reference>
<dbReference type="PANTHER" id="PTHR31589:SF223">
    <property type="entry name" value="PROTEIN, PUTATIVE (DUF239)-RELATED"/>
    <property type="match status" value="1"/>
</dbReference>
<gene>
    <name evidence="3" type="ORF">Tsubulata_025915</name>
</gene>
<proteinExistence type="predicted"/>
<feature type="chain" id="PRO_5040257293" description="Neprosin PEP catalytic domain-containing protein" evidence="1">
    <location>
        <begin position="23"/>
        <end position="393"/>
    </location>
</feature>
<organism evidence="3 4">
    <name type="scientific">Turnera subulata</name>
    <dbReference type="NCBI Taxonomy" id="218843"/>
    <lineage>
        <taxon>Eukaryota</taxon>
        <taxon>Viridiplantae</taxon>
        <taxon>Streptophyta</taxon>
        <taxon>Embryophyta</taxon>
        <taxon>Tracheophyta</taxon>
        <taxon>Spermatophyta</taxon>
        <taxon>Magnoliopsida</taxon>
        <taxon>eudicotyledons</taxon>
        <taxon>Gunneridae</taxon>
        <taxon>Pentapetalae</taxon>
        <taxon>rosids</taxon>
        <taxon>fabids</taxon>
        <taxon>Malpighiales</taxon>
        <taxon>Passifloraceae</taxon>
        <taxon>Turnera</taxon>
    </lineage>
</organism>
<feature type="domain" description="Neprosin PEP catalytic" evidence="2">
    <location>
        <begin position="139"/>
        <end position="393"/>
    </location>
</feature>
<sequence>MSVIFFCILLVILGINFGLIEGRINGIPREEELELERQLQILNKVPVRSFQNEDGSIFDCIEMNKQPAFDHPLLKNHTIQLQPSSIPKGLFTTEVRARGASKRTGVDCPMGTVPIRRTTKEDLLKAKALSTSFTMAQASPSGSHHLATSGTAASPPQGFYGVTAIISVYNVTVSENQSSGAGIWLQSLVNGQLDGIHYGWQVNPTAYGDHRVRTVAYWTASSGKTGCYNLLCSGFVQTSNKYPLGAELQASQPGGDNAHTMVVIIYKDSQTGNWVVVESVDGGHVQIGYWPSTLFTGLATSARAIQFGGEVVSPPGVPPPAMGSGRFEPPNLQRTSSISNIQFTDSTNRPYDPADVAITDVGDKCYQSKYLGDTQTGAGYASLFGGPGGPSCM</sequence>
<dbReference type="Gene3D" id="3.90.1320.10">
    <property type="entry name" value="Outer-capsid protein sigma 3, large lobe"/>
    <property type="match status" value="1"/>
</dbReference>
<name>A0A9Q0FRB7_9ROSI</name>
<accession>A0A9Q0FRB7</accession>
<dbReference type="EMBL" id="JAKUCV010004147">
    <property type="protein sequence ID" value="KAJ4836359.1"/>
    <property type="molecule type" value="Genomic_DNA"/>
</dbReference>
<evidence type="ECO:0000313" key="4">
    <source>
        <dbReference type="Proteomes" id="UP001141552"/>
    </source>
</evidence>
<feature type="signal peptide" evidence="1">
    <location>
        <begin position="1"/>
        <end position="22"/>
    </location>
</feature>
<dbReference type="Pfam" id="PF14365">
    <property type="entry name" value="Neprosin_AP"/>
    <property type="match status" value="1"/>
</dbReference>
<dbReference type="InterPro" id="IPR004314">
    <property type="entry name" value="Neprosin"/>
</dbReference>
<evidence type="ECO:0000259" key="2">
    <source>
        <dbReference type="PROSITE" id="PS52045"/>
    </source>
</evidence>